<dbReference type="InterPro" id="IPR010428">
    <property type="entry name" value="Zincin_1"/>
</dbReference>
<gene>
    <name evidence="1" type="ORF">DI586_06920</name>
</gene>
<proteinExistence type="predicted"/>
<dbReference type="Proteomes" id="UP000249739">
    <property type="component" value="Unassembled WGS sequence"/>
</dbReference>
<evidence type="ECO:0000313" key="2">
    <source>
        <dbReference type="Proteomes" id="UP000249739"/>
    </source>
</evidence>
<name>A0A2W5FNJ2_9BACT</name>
<dbReference type="SUPFAM" id="SSF55486">
    <property type="entry name" value="Metalloproteases ('zincins'), catalytic domain"/>
    <property type="match status" value="1"/>
</dbReference>
<evidence type="ECO:0000313" key="1">
    <source>
        <dbReference type="EMBL" id="PZP55420.1"/>
    </source>
</evidence>
<dbReference type="Pfam" id="PF06262">
    <property type="entry name" value="Zincin_1"/>
    <property type="match status" value="1"/>
</dbReference>
<dbReference type="InterPro" id="IPR038555">
    <property type="entry name" value="Zincin_1_sf"/>
</dbReference>
<dbReference type="AlphaFoldDB" id="A0A2W5FNJ2"/>
<protein>
    <recommendedName>
        <fullName evidence="3">Acetylglutamate kinase</fullName>
    </recommendedName>
</protein>
<dbReference type="Gene3D" id="3.30.2010.20">
    <property type="match status" value="1"/>
</dbReference>
<comment type="caution">
    <text evidence="1">The sequence shown here is derived from an EMBL/GenBank/DDBJ whole genome shotgun (WGS) entry which is preliminary data.</text>
</comment>
<dbReference type="EMBL" id="QFOT01000070">
    <property type="protein sequence ID" value="PZP55420.1"/>
    <property type="molecule type" value="Genomic_DNA"/>
</dbReference>
<accession>A0A2W5FNJ2</accession>
<evidence type="ECO:0008006" key="3">
    <source>
        <dbReference type="Google" id="ProtNLM"/>
    </source>
</evidence>
<reference evidence="1 2" key="1">
    <citation type="submission" date="2017-08" db="EMBL/GenBank/DDBJ databases">
        <title>Infants hospitalized years apart are colonized by the same room-sourced microbial strains.</title>
        <authorList>
            <person name="Brooks B."/>
            <person name="Olm M.R."/>
            <person name="Firek B.A."/>
            <person name="Baker R."/>
            <person name="Thomas B.C."/>
            <person name="Morowitz M.J."/>
            <person name="Banfield J.F."/>
        </authorList>
    </citation>
    <scope>NUCLEOTIDE SEQUENCE [LARGE SCALE GENOMIC DNA]</scope>
    <source>
        <strain evidence="1">S2_006_000_R2_64</strain>
    </source>
</reference>
<organism evidence="1 2">
    <name type="scientific">Micavibrio aeruginosavorus</name>
    <dbReference type="NCBI Taxonomy" id="349221"/>
    <lineage>
        <taxon>Bacteria</taxon>
        <taxon>Pseudomonadati</taxon>
        <taxon>Bdellovibrionota</taxon>
        <taxon>Bdellovibrionia</taxon>
        <taxon>Bdellovibrionales</taxon>
        <taxon>Pseudobdellovibrionaceae</taxon>
        <taxon>Micavibrio</taxon>
    </lineage>
</organism>
<sequence>MNHSSAPTADDITVLAMQVLNSLPDEIAEACEELGLQVEEFPDETLEAEMELETPYELLALYKSGREVSPGVEKKIANDDDILLLFRRPILDLWCETGDDLASLVREVIIEEIARSQDLSESDIAEMLKRYNS</sequence>